<gene>
    <name evidence="3" type="ORF">DN051_22525</name>
</gene>
<evidence type="ECO:0000256" key="2">
    <source>
        <dbReference type="SAM" id="SignalP"/>
    </source>
</evidence>
<protein>
    <recommendedName>
        <fullName evidence="5">Lipoprotein</fullName>
    </recommendedName>
</protein>
<evidence type="ECO:0000313" key="3">
    <source>
        <dbReference type="EMBL" id="AWW39088.1"/>
    </source>
</evidence>
<dbReference type="RefSeq" id="WP_112439381.1">
    <property type="nucleotide sequence ID" value="NZ_CP030073.1"/>
</dbReference>
<feature type="signal peptide" evidence="2">
    <location>
        <begin position="1"/>
        <end position="23"/>
    </location>
</feature>
<dbReference type="Proteomes" id="UP000249616">
    <property type="component" value="Chromosome"/>
</dbReference>
<evidence type="ECO:0008006" key="5">
    <source>
        <dbReference type="Google" id="ProtNLM"/>
    </source>
</evidence>
<organism evidence="3 4">
    <name type="scientific">Streptomyces cadmiisoli</name>
    <dbReference type="NCBI Taxonomy" id="2184053"/>
    <lineage>
        <taxon>Bacteria</taxon>
        <taxon>Bacillati</taxon>
        <taxon>Actinomycetota</taxon>
        <taxon>Actinomycetes</taxon>
        <taxon>Kitasatosporales</taxon>
        <taxon>Streptomycetaceae</taxon>
        <taxon>Streptomyces</taxon>
        <taxon>Streptomyces aurantiacus group</taxon>
    </lineage>
</organism>
<name>A0A2Z4J300_9ACTN</name>
<evidence type="ECO:0000313" key="4">
    <source>
        <dbReference type="Proteomes" id="UP000249616"/>
    </source>
</evidence>
<dbReference type="EMBL" id="CP030073">
    <property type="protein sequence ID" value="AWW39088.1"/>
    <property type="molecule type" value="Genomic_DNA"/>
</dbReference>
<dbReference type="KEGG" id="scad:DN051_22525"/>
<proteinExistence type="predicted"/>
<sequence length="201" mass="19444">MKGSRVTALLAGLAAALTPAACGVPPSDVIEAGEPASGMRAPGPTPSVPSAVSLYFLSDGVPTPYPRKIGDPADLGAVVSLLFAGPTDGEAGTAVTELPHLTDAPGVTAGSGGISVKLPDDVAPLSRPAMLQLACTVAHAGGASAGLPAGGAVAAPSVDAQGPDGQGSDAQRSAAHTNVHVFGDGWAKTQSTASCPDPARP</sequence>
<keyword evidence="2" id="KW-0732">Signal</keyword>
<accession>A0A2Z4J300</accession>
<reference evidence="3 4" key="1">
    <citation type="journal article" date="2019" name="Int. J. Syst. Evol. Microbiol.">
        <title>Streptomyces cadmiisoli sp. nov., a novel actinomycete isolated from cadmium-contaminated soil.</title>
        <authorList>
            <person name="Li K."/>
            <person name="Tang X."/>
            <person name="Zhao J."/>
            <person name="Guo Y."/>
            <person name="Tang Y."/>
            <person name="Gao J."/>
        </authorList>
    </citation>
    <scope>NUCLEOTIDE SEQUENCE [LARGE SCALE GENOMIC DNA]</scope>
    <source>
        <strain evidence="3 4">ZFG47</strain>
    </source>
</reference>
<feature type="region of interest" description="Disordered" evidence="1">
    <location>
        <begin position="156"/>
        <end position="176"/>
    </location>
</feature>
<keyword evidence="4" id="KW-1185">Reference proteome</keyword>
<evidence type="ECO:0000256" key="1">
    <source>
        <dbReference type="SAM" id="MobiDB-lite"/>
    </source>
</evidence>
<feature type="chain" id="PRO_5016403342" description="Lipoprotein" evidence="2">
    <location>
        <begin position="24"/>
        <end position="201"/>
    </location>
</feature>
<dbReference type="AlphaFoldDB" id="A0A2Z4J300"/>